<dbReference type="EMBL" id="GILB01014051">
    <property type="protein sequence ID" value="NUU94384.1"/>
    <property type="molecule type" value="Transcribed_RNA"/>
</dbReference>
<evidence type="ECO:0000313" key="1">
    <source>
        <dbReference type="EMBL" id="NUU94384.1"/>
    </source>
</evidence>
<organism evidence="1">
    <name type="scientific">Populus davidiana</name>
    <dbReference type="NCBI Taxonomy" id="266767"/>
    <lineage>
        <taxon>Eukaryota</taxon>
        <taxon>Viridiplantae</taxon>
        <taxon>Streptophyta</taxon>
        <taxon>Embryophyta</taxon>
        <taxon>Tracheophyta</taxon>
        <taxon>Spermatophyta</taxon>
        <taxon>Magnoliopsida</taxon>
        <taxon>eudicotyledons</taxon>
        <taxon>Gunneridae</taxon>
        <taxon>Pentapetalae</taxon>
        <taxon>rosids</taxon>
        <taxon>fabids</taxon>
        <taxon>Malpighiales</taxon>
        <taxon>Salicaceae</taxon>
        <taxon>Saliceae</taxon>
        <taxon>Populus</taxon>
    </lineage>
</organism>
<proteinExistence type="predicted"/>
<name>A0A6M2FAC7_9ROSI</name>
<accession>A0A6M2FAC7</accession>
<protein>
    <submittedName>
        <fullName evidence="1">Uncharacterized protein</fullName>
    </submittedName>
</protein>
<reference evidence="1" key="1">
    <citation type="submission" date="2020-03" db="EMBL/GenBank/DDBJ databases">
        <authorList>
            <person name="Zhang R."/>
        </authorList>
    </citation>
    <scope>NUCLEOTIDE SEQUENCE</scope>
</reference>
<dbReference type="AlphaFoldDB" id="A0A6M2FAC7"/>
<sequence>MVTVHNKGLPSCISGRDSVQALRIPYRISQLLTVIIKKTLLVLSSRVNLKLRSQHQTRVKSKKKLMKKLVQVRMSHGKEQACRLVILILQKLPKQHHPGMVTGKIMR</sequence>